<name>A0ACB9QDG2_9MYRT</name>
<proteinExistence type="predicted"/>
<keyword evidence="2" id="KW-1185">Reference proteome</keyword>
<evidence type="ECO:0000313" key="1">
    <source>
        <dbReference type="EMBL" id="KAI4364480.1"/>
    </source>
</evidence>
<sequence length="163" mass="18371">MLQIIVNAYHWVLKLPYRRRCGRWNVRKQGSLGLQVATAGCWHNSCPQKVKCGKDNIITAKNIIIATGYVPFVPKGNEVDGKLDSNCWKWLHALEFSDIYTALCSEVTFVEALAQLMPGFDPQISKLAQRVLINPRNIDYHTGVIELIDAKAKEARDTLEDSS</sequence>
<accession>A0ACB9QDG2</accession>
<evidence type="ECO:0000313" key="2">
    <source>
        <dbReference type="Proteomes" id="UP001057402"/>
    </source>
</evidence>
<organism evidence="1 2">
    <name type="scientific">Melastoma candidum</name>
    <dbReference type="NCBI Taxonomy" id="119954"/>
    <lineage>
        <taxon>Eukaryota</taxon>
        <taxon>Viridiplantae</taxon>
        <taxon>Streptophyta</taxon>
        <taxon>Embryophyta</taxon>
        <taxon>Tracheophyta</taxon>
        <taxon>Spermatophyta</taxon>
        <taxon>Magnoliopsida</taxon>
        <taxon>eudicotyledons</taxon>
        <taxon>Gunneridae</taxon>
        <taxon>Pentapetalae</taxon>
        <taxon>rosids</taxon>
        <taxon>malvids</taxon>
        <taxon>Myrtales</taxon>
        <taxon>Melastomataceae</taxon>
        <taxon>Melastomatoideae</taxon>
        <taxon>Melastomateae</taxon>
        <taxon>Melastoma</taxon>
    </lineage>
</organism>
<dbReference type="Proteomes" id="UP001057402">
    <property type="component" value="Chromosome 6"/>
</dbReference>
<reference evidence="2" key="1">
    <citation type="journal article" date="2023" name="Front. Plant Sci.">
        <title>Chromosomal-level genome assembly of Melastoma candidum provides insights into trichome evolution.</title>
        <authorList>
            <person name="Zhong Y."/>
            <person name="Wu W."/>
            <person name="Sun C."/>
            <person name="Zou P."/>
            <person name="Liu Y."/>
            <person name="Dai S."/>
            <person name="Zhou R."/>
        </authorList>
    </citation>
    <scope>NUCLEOTIDE SEQUENCE [LARGE SCALE GENOMIC DNA]</scope>
</reference>
<dbReference type="EMBL" id="CM042885">
    <property type="protein sequence ID" value="KAI4364480.1"/>
    <property type="molecule type" value="Genomic_DNA"/>
</dbReference>
<protein>
    <submittedName>
        <fullName evidence="1">Uncharacterized protein</fullName>
    </submittedName>
</protein>
<gene>
    <name evidence="1" type="ORF">MLD38_020568</name>
</gene>
<comment type="caution">
    <text evidence="1">The sequence shown here is derived from an EMBL/GenBank/DDBJ whole genome shotgun (WGS) entry which is preliminary data.</text>
</comment>